<dbReference type="EMBL" id="JADCNM010000306">
    <property type="protein sequence ID" value="KAG0448460.1"/>
    <property type="molecule type" value="Genomic_DNA"/>
</dbReference>
<evidence type="ECO:0000313" key="6">
    <source>
        <dbReference type="Proteomes" id="UP000636800"/>
    </source>
</evidence>
<name>A0A835P7K2_VANPL</name>
<evidence type="ECO:0000313" key="4">
    <source>
        <dbReference type="EMBL" id="KAG0448580.1"/>
    </source>
</evidence>
<dbReference type="EMBL" id="JADCNM010000306">
    <property type="protein sequence ID" value="KAG0448459.1"/>
    <property type="molecule type" value="Genomic_DNA"/>
</dbReference>
<dbReference type="Proteomes" id="UP000639772">
    <property type="component" value="Unassembled WGS sequence"/>
</dbReference>
<proteinExistence type="predicted"/>
<dbReference type="EMBL" id="JADCNL010000305">
    <property type="protein sequence ID" value="KAG0448581.1"/>
    <property type="molecule type" value="Genomic_DNA"/>
</dbReference>
<evidence type="ECO:0008006" key="8">
    <source>
        <dbReference type="Google" id="ProtNLM"/>
    </source>
</evidence>
<dbReference type="EMBL" id="JADCNL010000305">
    <property type="protein sequence ID" value="KAG0448580.1"/>
    <property type="molecule type" value="Genomic_DNA"/>
</dbReference>
<organism evidence="3 7">
    <name type="scientific">Vanilla planifolia</name>
    <name type="common">Vanilla</name>
    <dbReference type="NCBI Taxonomy" id="51239"/>
    <lineage>
        <taxon>Eukaryota</taxon>
        <taxon>Viridiplantae</taxon>
        <taxon>Streptophyta</taxon>
        <taxon>Embryophyta</taxon>
        <taxon>Tracheophyta</taxon>
        <taxon>Spermatophyta</taxon>
        <taxon>Magnoliopsida</taxon>
        <taxon>Liliopsida</taxon>
        <taxon>Asparagales</taxon>
        <taxon>Orchidaceae</taxon>
        <taxon>Vanilloideae</taxon>
        <taxon>Vanilleae</taxon>
        <taxon>Vanilla</taxon>
    </lineage>
</organism>
<feature type="chain" id="PRO_5036418064" description="Secreted protein" evidence="1">
    <location>
        <begin position="16"/>
        <end position="84"/>
    </location>
</feature>
<keyword evidence="1" id="KW-0732">Signal</keyword>
<gene>
    <name evidence="4" type="ORF">HPP92_027750</name>
    <name evidence="5" type="ORF">HPP92_027751</name>
    <name evidence="2" type="ORF">HPP92_027808</name>
    <name evidence="3" type="ORF">HPP92_027809</name>
</gene>
<sequence>MIVVILSCGTAAASAAVPASRLQPTSIMLKFICHCKQLFPLLFDFHPFLWYSSSICCSPCFTAAAYFNYAQVHLPLQTTLPTAI</sequence>
<keyword evidence="6" id="KW-1185">Reference proteome</keyword>
<evidence type="ECO:0000313" key="7">
    <source>
        <dbReference type="Proteomes" id="UP000639772"/>
    </source>
</evidence>
<comment type="caution">
    <text evidence="3">The sequence shown here is derived from an EMBL/GenBank/DDBJ whole genome shotgun (WGS) entry which is preliminary data.</text>
</comment>
<evidence type="ECO:0000256" key="1">
    <source>
        <dbReference type="SAM" id="SignalP"/>
    </source>
</evidence>
<protein>
    <recommendedName>
        <fullName evidence="8">Secreted protein</fullName>
    </recommendedName>
</protein>
<accession>A0A835P7K2</accession>
<dbReference type="Proteomes" id="UP000636800">
    <property type="component" value="Unassembled WGS sequence"/>
</dbReference>
<evidence type="ECO:0000313" key="5">
    <source>
        <dbReference type="EMBL" id="KAG0448581.1"/>
    </source>
</evidence>
<feature type="signal peptide" evidence="1">
    <location>
        <begin position="1"/>
        <end position="15"/>
    </location>
</feature>
<reference evidence="6 7" key="1">
    <citation type="journal article" date="2020" name="Nat. Food">
        <title>A phased Vanilla planifolia genome enables genetic improvement of flavour and production.</title>
        <authorList>
            <person name="Hasing T."/>
            <person name="Tang H."/>
            <person name="Brym M."/>
            <person name="Khazi F."/>
            <person name="Huang T."/>
            <person name="Chambers A.H."/>
        </authorList>
    </citation>
    <scope>NUCLEOTIDE SEQUENCE [LARGE SCALE GENOMIC DNA]</scope>
    <source>
        <tissue evidence="3">Leaf</tissue>
    </source>
</reference>
<dbReference type="AlphaFoldDB" id="A0A835P7K2"/>
<evidence type="ECO:0000313" key="2">
    <source>
        <dbReference type="EMBL" id="KAG0448459.1"/>
    </source>
</evidence>
<evidence type="ECO:0000313" key="3">
    <source>
        <dbReference type="EMBL" id="KAG0448460.1"/>
    </source>
</evidence>